<dbReference type="CDD" id="cd03801">
    <property type="entry name" value="GT4_PimA-like"/>
    <property type="match status" value="1"/>
</dbReference>
<dbReference type="InterPro" id="IPR050194">
    <property type="entry name" value="Glycosyltransferase_grp1"/>
</dbReference>
<proteinExistence type="predicted"/>
<dbReference type="OrthoDB" id="3268555at2"/>
<sequence>MKITHLHSTFVTPWGGAEAYIFSLAAAQWARGHDVEIVTAVADGDSIARAAAAGIRVTVRPTWRPYAPDRHGSSALARAVFHGLDLAHAIVRPRAYRRVQDGRHLVHVHRFQGVGASILRARSAPVVHTAHDFCLVDTTSTTLRDGVLPPRLGPAQRLRARIVALSARRATTIVFPSERTRARHLELGFGAAPALSRVVAHGWPAPPLPVTATASPSRPRFVFLGRLQASKGIDLLLRAWADARLDADLVIAGDGPERAAVEAAVGVGVTYVGWVDAETKGALIRSATALVFPSLWPETFGLVIAESLLLGRPVVATPAAAGELVVDGENGVVAADATPAAFAAALHRLATDADLRAAVTAGAIASAAGLDFDRHVDRIDAVYREARTAFATRR</sequence>
<dbReference type="InterPro" id="IPR028098">
    <property type="entry name" value="Glyco_trans_4-like_N"/>
</dbReference>
<dbReference type="PANTHER" id="PTHR45947">
    <property type="entry name" value="SULFOQUINOVOSYL TRANSFERASE SQD2"/>
    <property type="match status" value="1"/>
</dbReference>
<reference evidence="5 6" key="1">
    <citation type="journal article" date="2018" name="Front. Microbiol.">
        <title>Novel Insights Into Bacterial Dimethylsulfoniopropionate Catabolism in the East China Sea.</title>
        <authorList>
            <person name="Liu J."/>
            <person name="Liu J."/>
            <person name="Zhang S.H."/>
            <person name="Liang J."/>
            <person name="Lin H."/>
            <person name="Song D."/>
            <person name="Yang G.P."/>
            <person name="Todd J.D."/>
            <person name="Zhang X.H."/>
        </authorList>
    </citation>
    <scope>NUCLEOTIDE SEQUENCE [LARGE SCALE GENOMIC DNA]</scope>
    <source>
        <strain evidence="5 6">ZYFD042</strain>
    </source>
</reference>
<comment type="caution">
    <text evidence="5">The sequence shown here is derived from an EMBL/GenBank/DDBJ whole genome shotgun (WGS) entry which is preliminary data.</text>
</comment>
<dbReference type="Pfam" id="PF13692">
    <property type="entry name" value="Glyco_trans_1_4"/>
    <property type="match status" value="1"/>
</dbReference>
<evidence type="ECO:0000259" key="4">
    <source>
        <dbReference type="Pfam" id="PF13439"/>
    </source>
</evidence>
<evidence type="ECO:0000313" key="5">
    <source>
        <dbReference type="EMBL" id="RWR15630.1"/>
    </source>
</evidence>
<protein>
    <recommendedName>
        <fullName evidence="1">D-inositol 3-phosphate glycosyltransferase</fullName>
    </recommendedName>
</protein>
<gene>
    <name evidence="5" type="ORF">D8Y23_16065</name>
</gene>
<organism evidence="5 6">
    <name type="scientific">Microbacterium enclense</name>
    <dbReference type="NCBI Taxonomy" id="993073"/>
    <lineage>
        <taxon>Bacteria</taxon>
        <taxon>Bacillati</taxon>
        <taxon>Actinomycetota</taxon>
        <taxon>Actinomycetes</taxon>
        <taxon>Micrococcales</taxon>
        <taxon>Microbacteriaceae</taxon>
        <taxon>Microbacterium</taxon>
    </lineage>
</organism>
<dbReference type="Pfam" id="PF13439">
    <property type="entry name" value="Glyco_transf_4"/>
    <property type="match status" value="1"/>
</dbReference>
<evidence type="ECO:0000256" key="2">
    <source>
        <dbReference type="ARBA" id="ARBA00022676"/>
    </source>
</evidence>
<dbReference type="Proteomes" id="UP000285970">
    <property type="component" value="Unassembled WGS sequence"/>
</dbReference>
<feature type="domain" description="Glycosyltransferase subfamily 4-like N-terminal" evidence="4">
    <location>
        <begin position="14"/>
        <end position="191"/>
    </location>
</feature>
<evidence type="ECO:0000256" key="1">
    <source>
        <dbReference type="ARBA" id="ARBA00021292"/>
    </source>
</evidence>
<dbReference type="GO" id="GO:0016757">
    <property type="term" value="F:glycosyltransferase activity"/>
    <property type="evidence" value="ECO:0007669"/>
    <property type="project" value="UniProtKB-KW"/>
</dbReference>
<evidence type="ECO:0000256" key="3">
    <source>
        <dbReference type="ARBA" id="ARBA00022679"/>
    </source>
</evidence>
<dbReference type="Gene3D" id="3.40.50.2000">
    <property type="entry name" value="Glycogen Phosphorylase B"/>
    <property type="match status" value="2"/>
</dbReference>
<keyword evidence="3 5" id="KW-0808">Transferase</keyword>
<dbReference type="RefSeq" id="WP_128219042.1">
    <property type="nucleotide sequence ID" value="NZ_RBZY01000102.1"/>
</dbReference>
<dbReference type="PANTHER" id="PTHR45947:SF3">
    <property type="entry name" value="SULFOQUINOVOSYL TRANSFERASE SQD2"/>
    <property type="match status" value="1"/>
</dbReference>
<dbReference type="SUPFAM" id="SSF53756">
    <property type="entry name" value="UDP-Glycosyltransferase/glycogen phosphorylase"/>
    <property type="match status" value="1"/>
</dbReference>
<name>A0A443J578_9MICO</name>
<dbReference type="EMBL" id="RBZY01000102">
    <property type="protein sequence ID" value="RWR15630.1"/>
    <property type="molecule type" value="Genomic_DNA"/>
</dbReference>
<accession>A0A443J578</accession>
<keyword evidence="2" id="KW-0328">Glycosyltransferase</keyword>
<dbReference type="AlphaFoldDB" id="A0A443J578"/>
<evidence type="ECO:0000313" key="6">
    <source>
        <dbReference type="Proteomes" id="UP000285970"/>
    </source>
</evidence>
<dbReference type="GO" id="GO:1901137">
    <property type="term" value="P:carbohydrate derivative biosynthetic process"/>
    <property type="evidence" value="ECO:0007669"/>
    <property type="project" value="UniProtKB-ARBA"/>
</dbReference>